<evidence type="ECO:0000313" key="1">
    <source>
        <dbReference type="EMBL" id="MBX56604.1"/>
    </source>
</evidence>
<proteinExistence type="predicted"/>
<dbReference type="EMBL" id="GGEC01076120">
    <property type="protein sequence ID" value="MBX56604.1"/>
    <property type="molecule type" value="Transcribed_RNA"/>
</dbReference>
<dbReference type="AlphaFoldDB" id="A0A2P2PPI2"/>
<reference evidence="1" key="1">
    <citation type="submission" date="2018-02" db="EMBL/GenBank/DDBJ databases">
        <title>Rhizophora mucronata_Transcriptome.</title>
        <authorList>
            <person name="Meera S.P."/>
            <person name="Sreeshan A."/>
            <person name="Augustine A."/>
        </authorList>
    </citation>
    <scope>NUCLEOTIDE SEQUENCE</scope>
    <source>
        <tissue evidence="1">Leaf</tissue>
    </source>
</reference>
<protein>
    <submittedName>
        <fullName evidence="1">Uncharacterized protein</fullName>
    </submittedName>
</protein>
<name>A0A2P2PPI2_RHIMU</name>
<sequence>MMLVFVFAPDKQIYGLHYLLTYGTHDLLALGRYPEQLLFPYEDDLFLTHIDAHVCPRKRRLNFQACHLACMHDSLLGIFYLLY</sequence>
<accession>A0A2P2PPI2</accession>
<organism evidence="1">
    <name type="scientific">Rhizophora mucronata</name>
    <name type="common">Asiatic mangrove</name>
    <dbReference type="NCBI Taxonomy" id="61149"/>
    <lineage>
        <taxon>Eukaryota</taxon>
        <taxon>Viridiplantae</taxon>
        <taxon>Streptophyta</taxon>
        <taxon>Embryophyta</taxon>
        <taxon>Tracheophyta</taxon>
        <taxon>Spermatophyta</taxon>
        <taxon>Magnoliopsida</taxon>
        <taxon>eudicotyledons</taxon>
        <taxon>Gunneridae</taxon>
        <taxon>Pentapetalae</taxon>
        <taxon>rosids</taxon>
        <taxon>fabids</taxon>
        <taxon>Malpighiales</taxon>
        <taxon>Rhizophoraceae</taxon>
        <taxon>Rhizophora</taxon>
    </lineage>
</organism>